<protein>
    <submittedName>
        <fullName evidence="9">Peptidase M42</fullName>
    </submittedName>
</protein>
<dbReference type="Gene3D" id="3.40.630.10">
    <property type="entry name" value="Zn peptidases"/>
    <property type="match status" value="1"/>
</dbReference>
<organism evidence="9 10">
    <name type="scientific">Virgibacillus necropolis</name>
    <dbReference type="NCBI Taxonomy" id="163877"/>
    <lineage>
        <taxon>Bacteria</taxon>
        <taxon>Bacillati</taxon>
        <taxon>Bacillota</taxon>
        <taxon>Bacilli</taxon>
        <taxon>Bacillales</taxon>
        <taxon>Bacillaceae</taxon>
        <taxon>Virgibacillus</taxon>
    </lineage>
</organism>
<dbReference type="Pfam" id="PF05343">
    <property type="entry name" value="Peptidase_M42"/>
    <property type="match status" value="1"/>
</dbReference>
<evidence type="ECO:0000256" key="8">
    <source>
        <dbReference type="PIRSR" id="PIRSR001123-2"/>
    </source>
</evidence>
<evidence type="ECO:0000256" key="2">
    <source>
        <dbReference type="ARBA" id="ARBA00022438"/>
    </source>
</evidence>
<keyword evidence="4 8" id="KW-0479">Metal-binding</keyword>
<dbReference type="PANTHER" id="PTHR32481">
    <property type="entry name" value="AMINOPEPTIDASE"/>
    <property type="match status" value="1"/>
</dbReference>
<dbReference type="OrthoDB" id="361940at2"/>
<dbReference type="GO" id="GO:0004177">
    <property type="term" value="F:aminopeptidase activity"/>
    <property type="evidence" value="ECO:0007669"/>
    <property type="project" value="UniProtKB-UniRule"/>
</dbReference>
<dbReference type="CDD" id="cd05657">
    <property type="entry name" value="M42_glucanase_like"/>
    <property type="match status" value="1"/>
</dbReference>
<dbReference type="AlphaFoldDB" id="A0A221MAV6"/>
<dbReference type="InterPro" id="IPR008007">
    <property type="entry name" value="Peptidase_M42"/>
</dbReference>
<dbReference type="RefSeq" id="WP_089531647.1">
    <property type="nucleotide sequence ID" value="NZ_CP022437.1"/>
</dbReference>
<dbReference type="InterPro" id="IPR023367">
    <property type="entry name" value="Peptidase_M42_dom2"/>
</dbReference>
<dbReference type="KEGG" id="vne:CFK40_07100"/>
<sequence length="357" mass="39670">MNQKGVIFLSTYPNVNETKDLISQLVSIPSPSGSTEKVIKFVEDYLNDLKVQTKRNRKGGLIATLPGTNSEEHRMLTAHVDTLGAMVKEVKEDGRLRLDLIGGFGYNSIEGEYCEIHTSDGKVYTGTILMHQTSVHVYKDASEAKRNQENMEVRIDAKVKDDKEIRALGIEVGDFVSFDPRIQQTENGFIKSRHLDDKASVAILLQLIKRLIEENKTLPYTTHFLISNNEEIGYGGNSNITPETVEYLAVDMGAMGDGQSTDEYTVSICVKDSSGPYHYGLRKHLTQLAKTNSIGYKLDIYPYYGSDASAAIYAGHDVVHGLIGPGIDSSHAFERTHETSLDNTEKLLYHYVLSALV</sequence>
<dbReference type="Proteomes" id="UP000204391">
    <property type="component" value="Chromosome"/>
</dbReference>
<keyword evidence="2" id="KW-0031">Aminopeptidase</keyword>
<reference evidence="9 10" key="1">
    <citation type="journal article" date="2003" name="Int. J. Syst. Evol. Microbiol.">
        <title>Virgibacillus carmonensis sp. nov., Virgibacillus necropolis sp. nov. and Virgibacillus picturae sp. nov., three novel species isolated from deteriorated mural paintings, transfer of the species of the genus salibacillus to Virgibacillus, as Virgibacillus marismortui comb. nov. and Virgibacillus salexigens comb. nov., and emended description of the genus Virgibacillus.</title>
        <authorList>
            <person name="Heyrman J."/>
            <person name="Logan N.A."/>
            <person name="Busse H.J."/>
            <person name="Balcaen A."/>
            <person name="Lebbe L."/>
            <person name="Rodriguez-Diaz M."/>
            <person name="Swings J."/>
            <person name="De Vos P."/>
        </authorList>
    </citation>
    <scope>NUCLEOTIDE SEQUENCE [LARGE SCALE GENOMIC DNA]</scope>
    <source>
        <strain evidence="9 10">LMG 19488</strain>
    </source>
</reference>
<evidence type="ECO:0000256" key="6">
    <source>
        <dbReference type="PIRNR" id="PIRNR001123"/>
    </source>
</evidence>
<evidence type="ECO:0000256" key="1">
    <source>
        <dbReference type="ARBA" id="ARBA00006272"/>
    </source>
</evidence>
<evidence type="ECO:0000256" key="3">
    <source>
        <dbReference type="ARBA" id="ARBA00022670"/>
    </source>
</evidence>
<gene>
    <name evidence="9" type="ORF">CFK40_07100</name>
</gene>
<dbReference type="GO" id="GO:0006508">
    <property type="term" value="P:proteolysis"/>
    <property type="evidence" value="ECO:0007669"/>
    <property type="project" value="UniProtKB-KW"/>
</dbReference>
<keyword evidence="10" id="KW-1185">Reference proteome</keyword>
<keyword evidence="3" id="KW-0645">Protease</keyword>
<proteinExistence type="inferred from homology"/>
<feature type="binding site" evidence="8">
    <location>
        <position position="231"/>
    </location>
    <ligand>
        <name>Zn(2+)</name>
        <dbReference type="ChEBI" id="CHEBI:29105"/>
        <label>2</label>
    </ligand>
</feature>
<comment type="similarity">
    <text evidence="1 6">Belongs to the peptidase M42 family.</text>
</comment>
<feature type="active site" description="Proton acceptor" evidence="7">
    <location>
        <position position="230"/>
    </location>
</feature>
<feature type="binding site" evidence="8">
    <location>
        <position position="196"/>
    </location>
    <ligand>
        <name>Zn(2+)</name>
        <dbReference type="ChEBI" id="CHEBI:29105"/>
        <label>2</label>
    </ligand>
</feature>
<comment type="cofactor">
    <cofactor evidence="8">
        <name>a divalent metal cation</name>
        <dbReference type="ChEBI" id="CHEBI:60240"/>
    </cofactor>
    <text evidence="8">Binds 2 divalent metal cations per subunit.</text>
</comment>
<evidence type="ECO:0000313" key="9">
    <source>
        <dbReference type="EMBL" id="ASN04796.1"/>
    </source>
</evidence>
<dbReference type="PIRSF" id="PIRSF001123">
    <property type="entry name" value="PepA_GA"/>
    <property type="match status" value="1"/>
</dbReference>
<feature type="binding site" evidence="8">
    <location>
        <position position="196"/>
    </location>
    <ligand>
        <name>Zn(2+)</name>
        <dbReference type="ChEBI" id="CHEBI:29105"/>
        <label>1</label>
    </ligand>
</feature>
<feature type="binding site" evidence="8">
    <location>
        <position position="331"/>
    </location>
    <ligand>
        <name>Zn(2+)</name>
        <dbReference type="ChEBI" id="CHEBI:29105"/>
        <label>2</label>
    </ligand>
</feature>
<evidence type="ECO:0000256" key="7">
    <source>
        <dbReference type="PIRSR" id="PIRSR001123-1"/>
    </source>
</evidence>
<name>A0A221MAV6_9BACI</name>
<evidence type="ECO:0000256" key="5">
    <source>
        <dbReference type="ARBA" id="ARBA00022801"/>
    </source>
</evidence>
<evidence type="ECO:0000313" key="10">
    <source>
        <dbReference type="Proteomes" id="UP000204391"/>
    </source>
</evidence>
<keyword evidence="5" id="KW-0378">Hydrolase</keyword>
<dbReference type="GO" id="GO:0046872">
    <property type="term" value="F:metal ion binding"/>
    <property type="evidence" value="ECO:0007669"/>
    <property type="project" value="UniProtKB-UniRule"/>
</dbReference>
<dbReference type="SUPFAM" id="SSF101821">
    <property type="entry name" value="Aminopeptidase/glucanase lid domain"/>
    <property type="match status" value="1"/>
</dbReference>
<dbReference type="InterPro" id="IPR051464">
    <property type="entry name" value="Peptidase_M42_aminopept"/>
</dbReference>
<dbReference type="Gene3D" id="2.40.30.40">
    <property type="entry name" value="Peptidase M42, domain 2"/>
    <property type="match status" value="1"/>
</dbReference>
<feature type="binding site" evidence="8">
    <location>
        <position position="251"/>
    </location>
    <ligand>
        <name>Zn(2+)</name>
        <dbReference type="ChEBI" id="CHEBI:29105"/>
        <label>1</label>
    </ligand>
</feature>
<dbReference type="EMBL" id="CP022437">
    <property type="protein sequence ID" value="ASN04796.1"/>
    <property type="molecule type" value="Genomic_DNA"/>
</dbReference>
<accession>A0A221MAV6</accession>
<feature type="binding site" evidence="8">
    <location>
        <position position="79"/>
    </location>
    <ligand>
        <name>Zn(2+)</name>
        <dbReference type="ChEBI" id="CHEBI:29105"/>
        <label>1</label>
    </ligand>
</feature>
<evidence type="ECO:0000256" key="4">
    <source>
        <dbReference type="ARBA" id="ARBA00022723"/>
    </source>
</evidence>
<dbReference type="PANTHER" id="PTHR32481:SF7">
    <property type="entry name" value="AMINOPEPTIDASE YHFE-RELATED"/>
    <property type="match status" value="1"/>
</dbReference>
<dbReference type="SUPFAM" id="SSF53187">
    <property type="entry name" value="Zn-dependent exopeptidases"/>
    <property type="match status" value="1"/>
</dbReference>